<gene>
    <name evidence="2" type="ORF">ACKI18_30130</name>
</gene>
<evidence type="ECO:0000313" key="2">
    <source>
        <dbReference type="EMBL" id="MFM9612944.1"/>
    </source>
</evidence>
<organism evidence="2 3">
    <name type="scientific">Streptomyces niveiscabiei</name>
    <dbReference type="NCBI Taxonomy" id="164115"/>
    <lineage>
        <taxon>Bacteria</taxon>
        <taxon>Bacillati</taxon>
        <taxon>Actinomycetota</taxon>
        <taxon>Actinomycetes</taxon>
        <taxon>Kitasatosporales</taxon>
        <taxon>Streptomycetaceae</taxon>
        <taxon>Streptomyces</taxon>
    </lineage>
</organism>
<name>A0ABW9HXV5_9ACTN</name>
<evidence type="ECO:0008006" key="4">
    <source>
        <dbReference type="Google" id="ProtNLM"/>
    </source>
</evidence>
<comment type="caution">
    <text evidence="2">The sequence shown here is derived from an EMBL/GenBank/DDBJ whole genome shotgun (WGS) entry which is preliminary data.</text>
</comment>
<sequence length="59" mass="6209">MHIAEISTRTRRRAPLPNGPIAQPLTSPDVSDQLAVVHLELPAGGSLPEHDHGAPHGSC</sequence>
<dbReference type="SUPFAM" id="SSF51182">
    <property type="entry name" value="RmlC-like cupins"/>
    <property type="match status" value="1"/>
</dbReference>
<evidence type="ECO:0000313" key="3">
    <source>
        <dbReference type="Proteomes" id="UP001631957"/>
    </source>
</evidence>
<accession>A0ABW9HXV5</accession>
<evidence type="ECO:0000256" key="1">
    <source>
        <dbReference type="SAM" id="MobiDB-lite"/>
    </source>
</evidence>
<dbReference type="EMBL" id="JBJVNI010000017">
    <property type="protein sequence ID" value="MFM9612944.1"/>
    <property type="molecule type" value="Genomic_DNA"/>
</dbReference>
<dbReference type="Proteomes" id="UP001631957">
    <property type="component" value="Unassembled WGS sequence"/>
</dbReference>
<protein>
    <recommendedName>
        <fullName evidence="4">Cupin</fullName>
    </recommendedName>
</protein>
<dbReference type="RefSeq" id="WP_319132242.1">
    <property type="nucleotide sequence ID" value="NZ_JBJVNI010000017.1"/>
</dbReference>
<feature type="region of interest" description="Disordered" evidence="1">
    <location>
        <begin position="1"/>
        <end position="29"/>
    </location>
</feature>
<reference evidence="2 3" key="1">
    <citation type="submission" date="2024-12" db="EMBL/GenBank/DDBJ databases">
        <title>Forecasting of Potato common scab and diversities of Pathogenic streptomyces spp. in china.</title>
        <authorList>
            <person name="Handique U."/>
            <person name="Wu J."/>
        </authorList>
    </citation>
    <scope>NUCLEOTIDE SEQUENCE [LARGE SCALE GENOMIC DNA]</scope>
    <source>
        <strain evidence="2 3">ZRIMU1530</strain>
    </source>
</reference>
<proteinExistence type="predicted"/>
<dbReference type="InterPro" id="IPR011051">
    <property type="entry name" value="RmlC_Cupin_sf"/>
</dbReference>
<keyword evidence="3" id="KW-1185">Reference proteome</keyword>